<dbReference type="Proteomes" id="UP001501072">
    <property type="component" value="Unassembled WGS sequence"/>
</dbReference>
<evidence type="ECO:0000256" key="1">
    <source>
        <dbReference type="ARBA" id="ARBA00022763"/>
    </source>
</evidence>
<name>A0ABP4DLA1_9ACTN</name>
<keyword evidence="2" id="KW-0067">ATP-binding</keyword>
<gene>
    <name evidence="5" type="ORF">GCM10009564_38270</name>
</gene>
<keyword evidence="3" id="KW-0234">DNA repair</keyword>
<comment type="caution">
    <text evidence="5">The sequence shown here is derived from an EMBL/GenBank/DDBJ whole genome shotgun (WGS) entry which is preliminary data.</text>
</comment>
<keyword evidence="2" id="KW-0347">Helicase</keyword>
<proteinExistence type="predicted"/>
<dbReference type="InterPro" id="IPR038726">
    <property type="entry name" value="PDDEXK_AddAB-type"/>
</dbReference>
<evidence type="ECO:0000259" key="4">
    <source>
        <dbReference type="Pfam" id="PF12705"/>
    </source>
</evidence>
<dbReference type="EMBL" id="BAAAHU010000042">
    <property type="protein sequence ID" value="GAA1012986.1"/>
    <property type="molecule type" value="Genomic_DNA"/>
</dbReference>
<evidence type="ECO:0000313" key="6">
    <source>
        <dbReference type="Proteomes" id="UP001501072"/>
    </source>
</evidence>
<sequence length="547" mass="60140">MPLRLPPPGTNGDIRLIRTSLPLLREDPQDCPRGNALRARALLTQVPQRPRGKPIEDFALGPVMSVLDAIEHEGEDVDSALARLLTDQKYHAGHVHWAESAVRSYLLARTAREAQRRMLGRRPTLPVRAQWTAITQSEVPDARGATRYERTAWGRRYASADGSERELWLLSVNSINRNRSPAEIAEAAAVAATGIPSQPAFRDIFRPVPGCTVRPQRVRIVGIGCGSGEHDVLADWEVDEVERQFAKHAKPVLRRVVEDDRLNPGSSCTRCEGLVSCEQPPRTPGVLGVPGPRRPRVRRSVSASDLRVHARCPAQFHLTRVLHLKSGNPESESIRRGRAVDEWLNLRHKHGCCRTAPLPDALPGLSSAELPAALALLAEHQRACPLDGLPPDEVIRVQPRLTAYDPELDVVLIADPDLLYTRSGGWIWHETKTAAKPPWEGRALMETYPQLAFAVLMMSAGVLGGDPRRSLIELEVLYPDAEGTGRSRCEEIDPGDPDTLAEARRIIAGLAGPWAVDETYAPTPGDHCDGCDVLRHCAAGQAHLEAR</sequence>
<evidence type="ECO:0000313" key="5">
    <source>
        <dbReference type="EMBL" id="GAA1012986.1"/>
    </source>
</evidence>
<evidence type="ECO:0000256" key="2">
    <source>
        <dbReference type="ARBA" id="ARBA00022806"/>
    </source>
</evidence>
<keyword evidence="6" id="KW-1185">Reference proteome</keyword>
<organism evidence="5 6">
    <name type="scientific">Streptomyces thermogriseus</name>
    <dbReference type="NCBI Taxonomy" id="75292"/>
    <lineage>
        <taxon>Bacteria</taxon>
        <taxon>Bacillati</taxon>
        <taxon>Actinomycetota</taxon>
        <taxon>Actinomycetes</taxon>
        <taxon>Kitasatosporales</taxon>
        <taxon>Streptomycetaceae</taxon>
        <taxon>Streptomyces</taxon>
    </lineage>
</organism>
<keyword evidence="2" id="KW-0547">Nucleotide-binding</keyword>
<feature type="domain" description="PD-(D/E)XK endonuclease-like" evidence="4">
    <location>
        <begin position="301"/>
        <end position="537"/>
    </location>
</feature>
<protein>
    <recommendedName>
        <fullName evidence="4">PD-(D/E)XK endonuclease-like domain-containing protein</fullName>
    </recommendedName>
</protein>
<keyword evidence="2" id="KW-0378">Hydrolase</keyword>
<dbReference type="Pfam" id="PF12705">
    <property type="entry name" value="PDDEXK_1"/>
    <property type="match status" value="1"/>
</dbReference>
<accession>A0ABP4DLA1</accession>
<reference evidence="6" key="1">
    <citation type="journal article" date="2019" name="Int. J. Syst. Evol. Microbiol.">
        <title>The Global Catalogue of Microorganisms (GCM) 10K type strain sequencing project: providing services to taxonomists for standard genome sequencing and annotation.</title>
        <authorList>
            <consortium name="The Broad Institute Genomics Platform"/>
            <consortium name="The Broad Institute Genome Sequencing Center for Infectious Disease"/>
            <person name="Wu L."/>
            <person name="Ma J."/>
        </authorList>
    </citation>
    <scope>NUCLEOTIDE SEQUENCE [LARGE SCALE GENOMIC DNA]</scope>
    <source>
        <strain evidence="6">JCM 11269</strain>
    </source>
</reference>
<dbReference type="RefSeq" id="WP_158100407.1">
    <property type="nucleotide sequence ID" value="NZ_BAAAHU010000042.1"/>
</dbReference>
<evidence type="ECO:0000256" key="3">
    <source>
        <dbReference type="ARBA" id="ARBA00023204"/>
    </source>
</evidence>
<keyword evidence="1" id="KW-0227">DNA damage</keyword>